<dbReference type="OrthoDB" id="2436510at2759"/>
<comment type="caution">
    <text evidence="1">The sequence shown here is derived from an EMBL/GenBank/DDBJ whole genome shotgun (WGS) entry which is preliminary data.</text>
</comment>
<gene>
    <name evidence="1" type="ORF">C1645_830637</name>
</gene>
<evidence type="ECO:0000313" key="1">
    <source>
        <dbReference type="EMBL" id="RIA85550.1"/>
    </source>
</evidence>
<keyword evidence="2" id="KW-1185">Reference proteome</keyword>
<proteinExistence type="predicted"/>
<reference evidence="1 2" key="1">
    <citation type="submission" date="2018-06" db="EMBL/GenBank/DDBJ databases">
        <title>Comparative genomics reveals the genomic features of Rhizophagus irregularis, R. cerebriforme, R. diaphanum and Gigaspora rosea, and their symbiotic lifestyle signature.</title>
        <authorList>
            <person name="Morin E."/>
            <person name="San Clemente H."/>
            <person name="Chen E.C.H."/>
            <person name="De La Providencia I."/>
            <person name="Hainaut M."/>
            <person name="Kuo A."/>
            <person name="Kohler A."/>
            <person name="Murat C."/>
            <person name="Tang N."/>
            <person name="Roy S."/>
            <person name="Loubradou J."/>
            <person name="Henrissat B."/>
            <person name="Grigoriev I.V."/>
            <person name="Corradi N."/>
            <person name="Roux C."/>
            <person name="Martin F.M."/>
        </authorList>
    </citation>
    <scope>NUCLEOTIDE SEQUENCE [LARGE SCALE GENOMIC DNA]</scope>
    <source>
        <strain evidence="1 2">DAOM 227022</strain>
    </source>
</reference>
<evidence type="ECO:0000313" key="2">
    <source>
        <dbReference type="Proteomes" id="UP000265703"/>
    </source>
</evidence>
<protein>
    <submittedName>
        <fullName evidence="1">Uncharacterized protein</fullName>
    </submittedName>
</protein>
<accession>A0A397SH37</accession>
<name>A0A397SH37_9GLOM</name>
<dbReference type="EMBL" id="QKYT01000419">
    <property type="protein sequence ID" value="RIA85550.1"/>
    <property type="molecule type" value="Genomic_DNA"/>
</dbReference>
<dbReference type="AlphaFoldDB" id="A0A397SH37"/>
<sequence>MALKFHSGLLQDLTLIAFSSKWVDKKKEIFEFEKTNINPNIFEDLKNTSKEIIPLIRFSCINSKDFFDKIRPFKTIIPNNIYEEVMEFHLKDTLPKTITLLSRIGTCHIESRVLRPNLSPIILNWIELLVCYRQSPCLVLISAHSSPKVFNGGDIEKMRIVE</sequence>
<dbReference type="Proteomes" id="UP000265703">
    <property type="component" value="Unassembled WGS sequence"/>
</dbReference>
<organism evidence="1 2">
    <name type="scientific">Glomus cerebriforme</name>
    <dbReference type="NCBI Taxonomy" id="658196"/>
    <lineage>
        <taxon>Eukaryota</taxon>
        <taxon>Fungi</taxon>
        <taxon>Fungi incertae sedis</taxon>
        <taxon>Mucoromycota</taxon>
        <taxon>Glomeromycotina</taxon>
        <taxon>Glomeromycetes</taxon>
        <taxon>Glomerales</taxon>
        <taxon>Glomeraceae</taxon>
        <taxon>Glomus</taxon>
    </lineage>
</organism>